<keyword evidence="5" id="KW-1185">Reference proteome</keyword>
<evidence type="ECO:0000313" key="4">
    <source>
        <dbReference type="EMBL" id="PJJ84371.1"/>
    </source>
</evidence>
<dbReference type="NCBIfam" id="TIGR02824">
    <property type="entry name" value="quinone_pig3"/>
    <property type="match status" value="1"/>
</dbReference>
<reference evidence="4 5" key="1">
    <citation type="submission" date="2017-11" db="EMBL/GenBank/DDBJ databases">
        <title>Genomic Encyclopedia of Archaeal and Bacterial Type Strains, Phase II (KMG-II): From Individual Species to Whole Genera.</title>
        <authorList>
            <person name="Goeker M."/>
        </authorList>
    </citation>
    <scope>NUCLEOTIDE SEQUENCE [LARGE SCALE GENOMIC DNA]</scope>
    <source>
        <strain evidence="4 5">DSM 28175</strain>
    </source>
</reference>
<dbReference type="Gene3D" id="3.90.180.10">
    <property type="entry name" value="Medium-chain alcohol dehydrogenases, catalytic domain"/>
    <property type="match status" value="1"/>
</dbReference>
<keyword evidence="1" id="KW-0521">NADP</keyword>
<protein>
    <submittedName>
        <fullName evidence="4">NADPH2:quinone reductase</fullName>
    </submittedName>
</protein>
<evidence type="ECO:0000256" key="1">
    <source>
        <dbReference type="ARBA" id="ARBA00022857"/>
    </source>
</evidence>
<evidence type="ECO:0000313" key="5">
    <source>
        <dbReference type="Proteomes" id="UP000242687"/>
    </source>
</evidence>
<dbReference type="InterPro" id="IPR014189">
    <property type="entry name" value="Quinone_OxRdtase_PIG3"/>
</dbReference>
<dbReference type="InterPro" id="IPR036291">
    <property type="entry name" value="NAD(P)-bd_dom_sf"/>
</dbReference>
<dbReference type="RefSeq" id="WP_245856889.1">
    <property type="nucleotide sequence ID" value="NZ_PGFJ01000001.1"/>
</dbReference>
<dbReference type="GO" id="GO:0016651">
    <property type="term" value="F:oxidoreductase activity, acting on NAD(P)H"/>
    <property type="evidence" value="ECO:0007669"/>
    <property type="project" value="TreeGrafter"/>
</dbReference>
<dbReference type="Proteomes" id="UP000242687">
    <property type="component" value="Unassembled WGS sequence"/>
</dbReference>
<dbReference type="PANTHER" id="PTHR48106">
    <property type="entry name" value="QUINONE OXIDOREDUCTASE PIG3-RELATED"/>
    <property type="match status" value="1"/>
</dbReference>
<evidence type="ECO:0000256" key="2">
    <source>
        <dbReference type="ARBA" id="ARBA00023002"/>
    </source>
</evidence>
<dbReference type="PANTHER" id="PTHR48106:SF8">
    <property type="entry name" value="OS02G0805600 PROTEIN"/>
    <property type="match status" value="1"/>
</dbReference>
<dbReference type="InterPro" id="IPR013149">
    <property type="entry name" value="ADH-like_C"/>
</dbReference>
<dbReference type="AlphaFoldDB" id="A0A2H9VU91"/>
<dbReference type="Pfam" id="PF00107">
    <property type="entry name" value="ADH_zinc_N"/>
    <property type="match status" value="1"/>
</dbReference>
<dbReference type="Gene3D" id="3.40.50.720">
    <property type="entry name" value="NAD(P)-binding Rossmann-like Domain"/>
    <property type="match status" value="1"/>
</dbReference>
<dbReference type="InterPro" id="IPR011032">
    <property type="entry name" value="GroES-like_sf"/>
</dbReference>
<dbReference type="SMART" id="SM00829">
    <property type="entry name" value="PKS_ER"/>
    <property type="match status" value="1"/>
</dbReference>
<proteinExistence type="predicted"/>
<name>A0A2H9VU91_9SPHI</name>
<sequence>MPIFTAMQAIIITQPGAPEVLQVAERPIPVYADTEVLVKVAAAGINRPDVFQRKGNYPPPAGAPADIPGLEIAGTITAVGSAVTRWKVGDEVCALIAGGGYAEYCNVPQGQCLPVPNGMSMIEAASLPETFFTVWANVFYADVLKAGDSLLVHGGAGGIGSAAIQIANGLGLTVYTTACSADKCAFCEQFGADKAINYKTENFAEVIKQLTNGKGVNWILDSIGGDYTLPNLQSLAEDGRLAIINAVNGKNAGVDLSLIMRKRLVITGSTLRPRSVEFKAEIARQLEEKVWPHLASGKIKPVIFKTFPAAQAAQAHQLMEDSVHMGKIVLVF</sequence>
<dbReference type="InterPro" id="IPR013154">
    <property type="entry name" value="ADH-like_N"/>
</dbReference>
<dbReference type="SUPFAM" id="SSF51735">
    <property type="entry name" value="NAD(P)-binding Rossmann-fold domains"/>
    <property type="match status" value="1"/>
</dbReference>
<comment type="caution">
    <text evidence="4">The sequence shown here is derived from an EMBL/GenBank/DDBJ whole genome shotgun (WGS) entry which is preliminary data.</text>
</comment>
<dbReference type="GO" id="GO:0070402">
    <property type="term" value="F:NADPH binding"/>
    <property type="evidence" value="ECO:0007669"/>
    <property type="project" value="TreeGrafter"/>
</dbReference>
<dbReference type="CDD" id="cd05276">
    <property type="entry name" value="p53_inducible_oxidoreductase"/>
    <property type="match status" value="1"/>
</dbReference>
<organism evidence="4 5">
    <name type="scientific">Mucilaginibacter auburnensis</name>
    <dbReference type="NCBI Taxonomy" id="1457233"/>
    <lineage>
        <taxon>Bacteria</taxon>
        <taxon>Pseudomonadati</taxon>
        <taxon>Bacteroidota</taxon>
        <taxon>Sphingobacteriia</taxon>
        <taxon>Sphingobacteriales</taxon>
        <taxon>Sphingobacteriaceae</taxon>
        <taxon>Mucilaginibacter</taxon>
    </lineage>
</organism>
<dbReference type="InterPro" id="IPR020843">
    <property type="entry name" value="ER"/>
</dbReference>
<dbReference type="SUPFAM" id="SSF50129">
    <property type="entry name" value="GroES-like"/>
    <property type="match status" value="1"/>
</dbReference>
<feature type="domain" description="Enoyl reductase (ER)" evidence="3">
    <location>
        <begin position="16"/>
        <end position="330"/>
    </location>
</feature>
<gene>
    <name evidence="4" type="ORF">CLV57_1382</name>
</gene>
<dbReference type="EMBL" id="PGFJ01000001">
    <property type="protein sequence ID" value="PJJ84371.1"/>
    <property type="molecule type" value="Genomic_DNA"/>
</dbReference>
<keyword evidence="2" id="KW-0560">Oxidoreductase</keyword>
<accession>A0A2H9VU91</accession>
<dbReference type="Pfam" id="PF08240">
    <property type="entry name" value="ADH_N"/>
    <property type="match status" value="1"/>
</dbReference>
<evidence type="ECO:0000259" key="3">
    <source>
        <dbReference type="SMART" id="SM00829"/>
    </source>
</evidence>